<keyword evidence="1" id="KW-1133">Transmembrane helix</keyword>
<evidence type="ECO:0000313" key="3">
    <source>
        <dbReference type="Proteomes" id="UP000053989"/>
    </source>
</evidence>
<evidence type="ECO:0000313" key="2">
    <source>
        <dbReference type="EMBL" id="KIM63498.1"/>
    </source>
</evidence>
<name>A0A0C2ZPL0_9AGAM</name>
<feature type="transmembrane region" description="Helical" evidence="1">
    <location>
        <begin position="50"/>
        <end position="71"/>
    </location>
</feature>
<keyword evidence="1" id="KW-0812">Transmembrane</keyword>
<dbReference type="OrthoDB" id="2686513at2759"/>
<feature type="transmembrane region" description="Helical" evidence="1">
    <location>
        <begin position="6"/>
        <end position="29"/>
    </location>
</feature>
<dbReference type="Proteomes" id="UP000053989">
    <property type="component" value="Unassembled WGS sequence"/>
</dbReference>
<dbReference type="EMBL" id="KN822034">
    <property type="protein sequence ID" value="KIM63498.1"/>
    <property type="molecule type" value="Genomic_DNA"/>
</dbReference>
<dbReference type="AlphaFoldDB" id="A0A0C2ZPL0"/>
<dbReference type="STRING" id="1036808.A0A0C2ZPL0"/>
<proteinExistence type="predicted"/>
<dbReference type="InParanoid" id="A0A0C2ZPL0"/>
<keyword evidence="1" id="KW-0472">Membrane</keyword>
<evidence type="ECO:0000256" key="1">
    <source>
        <dbReference type="SAM" id="Phobius"/>
    </source>
</evidence>
<dbReference type="HOGENOM" id="CLU_1981825_0_0_1"/>
<gene>
    <name evidence="2" type="ORF">SCLCIDRAFT_745328</name>
</gene>
<accession>A0A0C2ZPL0</accession>
<reference evidence="2 3" key="1">
    <citation type="submission" date="2014-04" db="EMBL/GenBank/DDBJ databases">
        <authorList>
            <consortium name="DOE Joint Genome Institute"/>
            <person name="Kuo A."/>
            <person name="Kohler A."/>
            <person name="Nagy L.G."/>
            <person name="Floudas D."/>
            <person name="Copeland A."/>
            <person name="Barry K.W."/>
            <person name="Cichocki N."/>
            <person name="Veneault-Fourrey C."/>
            <person name="LaButti K."/>
            <person name="Lindquist E.A."/>
            <person name="Lipzen A."/>
            <person name="Lundell T."/>
            <person name="Morin E."/>
            <person name="Murat C."/>
            <person name="Sun H."/>
            <person name="Tunlid A."/>
            <person name="Henrissat B."/>
            <person name="Grigoriev I.V."/>
            <person name="Hibbett D.S."/>
            <person name="Martin F."/>
            <person name="Nordberg H.P."/>
            <person name="Cantor M.N."/>
            <person name="Hua S.X."/>
        </authorList>
    </citation>
    <scope>NUCLEOTIDE SEQUENCE [LARGE SCALE GENOMIC DNA]</scope>
    <source>
        <strain evidence="2 3">Foug A</strain>
    </source>
</reference>
<organism evidence="2 3">
    <name type="scientific">Scleroderma citrinum Foug A</name>
    <dbReference type="NCBI Taxonomy" id="1036808"/>
    <lineage>
        <taxon>Eukaryota</taxon>
        <taxon>Fungi</taxon>
        <taxon>Dikarya</taxon>
        <taxon>Basidiomycota</taxon>
        <taxon>Agaricomycotina</taxon>
        <taxon>Agaricomycetes</taxon>
        <taxon>Agaricomycetidae</taxon>
        <taxon>Boletales</taxon>
        <taxon>Sclerodermatineae</taxon>
        <taxon>Sclerodermataceae</taxon>
        <taxon>Scleroderma</taxon>
    </lineage>
</organism>
<reference evidence="3" key="2">
    <citation type="submission" date="2015-01" db="EMBL/GenBank/DDBJ databases">
        <title>Evolutionary Origins and Diversification of the Mycorrhizal Mutualists.</title>
        <authorList>
            <consortium name="DOE Joint Genome Institute"/>
            <consortium name="Mycorrhizal Genomics Consortium"/>
            <person name="Kohler A."/>
            <person name="Kuo A."/>
            <person name="Nagy L.G."/>
            <person name="Floudas D."/>
            <person name="Copeland A."/>
            <person name="Barry K.W."/>
            <person name="Cichocki N."/>
            <person name="Veneault-Fourrey C."/>
            <person name="LaButti K."/>
            <person name="Lindquist E.A."/>
            <person name="Lipzen A."/>
            <person name="Lundell T."/>
            <person name="Morin E."/>
            <person name="Murat C."/>
            <person name="Riley R."/>
            <person name="Ohm R."/>
            <person name="Sun H."/>
            <person name="Tunlid A."/>
            <person name="Henrissat B."/>
            <person name="Grigoriev I.V."/>
            <person name="Hibbett D.S."/>
            <person name="Martin F."/>
        </authorList>
    </citation>
    <scope>NUCLEOTIDE SEQUENCE [LARGE SCALE GENOMIC DNA]</scope>
    <source>
        <strain evidence="3">Foug A</strain>
    </source>
</reference>
<sequence length="128" mass="13697">MTYDQALHMAMVWGAQLVVDIVVFVLTLWKSSQLRTRGYSNLVDIFMRDGAMYFAVISAVNAGNIAVLIVASNPMRGLTGGIANVLSAVMISRLVLNLRACSMEVPGLLSVHLSTRGDGSLAPQVGQC</sequence>
<keyword evidence="3" id="KW-1185">Reference proteome</keyword>
<protein>
    <submittedName>
        <fullName evidence="2">Uncharacterized protein</fullName>
    </submittedName>
</protein>
<feature type="transmembrane region" description="Helical" evidence="1">
    <location>
        <begin position="77"/>
        <end position="96"/>
    </location>
</feature>